<comment type="caution">
    <text evidence="14">The sequence shown here is derived from an EMBL/GenBank/DDBJ whole genome shotgun (WGS) entry which is preliminary data.</text>
</comment>
<dbReference type="PROSITE" id="PS00236">
    <property type="entry name" value="NEUROTR_ION_CHANNEL"/>
    <property type="match status" value="1"/>
</dbReference>
<evidence type="ECO:0000259" key="13">
    <source>
        <dbReference type="Pfam" id="PF02931"/>
    </source>
</evidence>
<keyword evidence="9" id="KW-1071">Ligand-gated ion channel</keyword>
<keyword evidence="4" id="KW-0812">Transmembrane</keyword>
<evidence type="ECO:0000256" key="5">
    <source>
        <dbReference type="ARBA" id="ARBA00023018"/>
    </source>
</evidence>
<keyword evidence="10 12" id="KW-0407">Ion channel</keyword>
<evidence type="ECO:0000313" key="15">
    <source>
        <dbReference type="Proteomes" id="UP000678393"/>
    </source>
</evidence>
<feature type="non-terminal residue" evidence="14">
    <location>
        <position position="187"/>
    </location>
</feature>
<evidence type="ECO:0000256" key="11">
    <source>
        <dbReference type="ARBA" id="ARBA00034099"/>
    </source>
</evidence>
<keyword evidence="3" id="KW-1003">Cell membrane</keyword>
<dbReference type="InterPro" id="IPR002394">
    <property type="entry name" value="Nicotinic_acetylcholine_rcpt"/>
</dbReference>
<keyword evidence="8" id="KW-0675">Receptor</keyword>
<dbReference type="InterPro" id="IPR006201">
    <property type="entry name" value="Neur_channel"/>
</dbReference>
<dbReference type="PANTHER" id="PTHR18945">
    <property type="entry name" value="NEUROTRANSMITTER GATED ION CHANNEL"/>
    <property type="match status" value="1"/>
</dbReference>
<dbReference type="PRINTS" id="PR00254">
    <property type="entry name" value="NICOTINICR"/>
</dbReference>
<dbReference type="SUPFAM" id="SSF63712">
    <property type="entry name" value="Nicotinic receptor ligand binding domain-like"/>
    <property type="match status" value="1"/>
</dbReference>
<evidence type="ECO:0000256" key="6">
    <source>
        <dbReference type="ARBA" id="ARBA00023065"/>
    </source>
</evidence>
<dbReference type="GO" id="GO:0022848">
    <property type="term" value="F:acetylcholine-gated monoatomic cation-selective channel activity"/>
    <property type="evidence" value="ECO:0007669"/>
    <property type="project" value="InterPro"/>
</dbReference>
<dbReference type="InterPro" id="IPR036734">
    <property type="entry name" value="Neur_chan_lig-bd_sf"/>
</dbReference>
<evidence type="ECO:0000256" key="2">
    <source>
        <dbReference type="ARBA" id="ARBA00022448"/>
    </source>
</evidence>
<feature type="non-terminal residue" evidence="14">
    <location>
        <position position="1"/>
    </location>
</feature>
<accession>A0A8S3Z417</accession>
<dbReference type="OrthoDB" id="5975154at2759"/>
<evidence type="ECO:0000256" key="9">
    <source>
        <dbReference type="ARBA" id="ARBA00023286"/>
    </source>
</evidence>
<sequence>CCHGNTYYGTEDEYRLVRDLMKSYNKQVRPSLGNSQSLNVTYGVALAQIIDLDEKNQIITTNCWINQMWIDPKLRWEPMKYGNISTVNVPFDTVWLPDIVLYNSAHITSESVSTNVILQSSGEVMWLSMVIFKSSCAIDVKYFPFDTQHCLLEFASWTYDANSVNLLVMGGDKGDLSNYKNSTEWEL</sequence>
<name>A0A8S3Z417_9EUPU</name>
<evidence type="ECO:0000256" key="7">
    <source>
        <dbReference type="ARBA" id="ARBA00023136"/>
    </source>
</evidence>
<evidence type="ECO:0000256" key="10">
    <source>
        <dbReference type="ARBA" id="ARBA00023303"/>
    </source>
</evidence>
<dbReference type="CDD" id="cd18997">
    <property type="entry name" value="LGIC_ECD_nAChR"/>
    <property type="match status" value="1"/>
</dbReference>
<dbReference type="Pfam" id="PF02931">
    <property type="entry name" value="Neur_chan_LBD"/>
    <property type="match status" value="1"/>
</dbReference>
<comment type="subcellular location">
    <subcellularLocation>
        <location evidence="11">Synaptic cell membrane</location>
        <topology evidence="11">Multi-pass membrane protein</topology>
    </subcellularLocation>
</comment>
<gene>
    <name evidence="14" type="ORF">CUNI_LOCUS8616</name>
</gene>
<dbReference type="PRINTS" id="PR00252">
    <property type="entry name" value="NRIONCHANNEL"/>
</dbReference>
<comment type="similarity">
    <text evidence="1">Belongs to the ligand-gated ion channel (TC 1.A.9) family. Acetylcholine receptor (TC 1.A.9.1) subfamily.</text>
</comment>
<keyword evidence="15" id="KW-1185">Reference proteome</keyword>
<organism evidence="14 15">
    <name type="scientific">Candidula unifasciata</name>
    <dbReference type="NCBI Taxonomy" id="100452"/>
    <lineage>
        <taxon>Eukaryota</taxon>
        <taxon>Metazoa</taxon>
        <taxon>Spiralia</taxon>
        <taxon>Lophotrochozoa</taxon>
        <taxon>Mollusca</taxon>
        <taxon>Gastropoda</taxon>
        <taxon>Heterobranchia</taxon>
        <taxon>Euthyneura</taxon>
        <taxon>Panpulmonata</taxon>
        <taxon>Eupulmonata</taxon>
        <taxon>Stylommatophora</taxon>
        <taxon>Helicina</taxon>
        <taxon>Helicoidea</taxon>
        <taxon>Geomitridae</taxon>
        <taxon>Candidula</taxon>
    </lineage>
</organism>
<feature type="domain" description="Neurotransmitter-gated ion-channel ligand-binding" evidence="13">
    <location>
        <begin position="13"/>
        <end position="186"/>
    </location>
</feature>
<evidence type="ECO:0000256" key="12">
    <source>
        <dbReference type="RuleBase" id="RU000687"/>
    </source>
</evidence>
<dbReference type="Gene3D" id="2.70.170.10">
    <property type="entry name" value="Neurotransmitter-gated ion-channel ligand-binding domain"/>
    <property type="match status" value="1"/>
</dbReference>
<dbReference type="InterPro" id="IPR006202">
    <property type="entry name" value="Neur_chan_lig-bd"/>
</dbReference>
<evidence type="ECO:0000256" key="4">
    <source>
        <dbReference type="ARBA" id="ARBA00022692"/>
    </source>
</evidence>
<dbReference type="GO" id="GO:0045211">
    <property type="term" value="C:postsynaptic membrane"/>
    <property type="evidence" value="ECO:0007669"/>
    <property type="project" value="InterPro"/>
</dbReference>
<dbReference type="EMBL" id="CAJHNH020001435">
    <property type="protein sequence ID" value="CAG5123058.1"/>
    <property type="molecule type" value="Genomic_DNA"/>
</dbReference>
<protein>
    <recommendedName>
        <fullName evidence="13">Neurotransmitter-gated ion-channel ligand-binding domain-containing protein</fullName>
    </recommendedName>
</protein>
<keyword evidence="6 12" id="KW-0406">Ion transport</keyword>
<reference evidence="14" key="1">
    <citation type="submission" date="2021-04" db="EMBL/GenBank/DDBJ databases">
        <authorList>
            <consortium name="Molecular Ecology Group"/>
        </authorList>
    </citation>
    <scope>NUCLEOTIDE SEQUENCE</scope>
</reference>
<keyword evidence="2 12" id="KW-0813">Transport</keyword>
<keyword evidence="7" id="KW-0472">Membrane</keyword>
<evidence type="ECO:0000256" key="8">
    <source>
        <dbReference type="ARBA" id="ARBA00023170"/>
    </source>
</evidence>
<dbReference type="Proteomes" id="UP000678393">
    <property type="component" value="Unassembled WGS sequence"/>
</dbReference>
<evidence type="ECO:0000256" key="1">
    <source>
        <dbReference type="ARBA" id="ARBA00009237"/>
    </source>
</evidence>
<dbReference type="AlphaFoldDB" id="A0A8S3Z417"/>
<dbReference type="InterPro" id="IPR018000">
    <property type="entry name" value="Neurotransmitter_ion_chnl_CS"/>
</dbReference>
<evidence type="ECO:0000256" key="3">
    <source>
        <dbReference type="ARBA" id="ARBA00022475"/>
    </source>
</evidence>
<dbReference type="GO" id="GO:0004888">
    <property type="term" value="F:transmembrane signaling receptor activity"/>
    <property type="evidence" value="ECO:0007669"/>
    <property type="project" value="InterPro"/>
</dbReference>
<evidence type="ECO:0000313" key="14">
    <source>
        <dbReference type="EMBL" id="CAG5123058.1"/>
    </source>
</evidence>
<keyword evidence="5" id="KW-0770">Synapse</keyword>
<proteinExistence type="inferred from homology"/>
<dbReference type="FunFam" id="2.70.170.10:FF:000016">
    <property type="entry name" value="Nicotinic acetylcholine receptor subunit"/>
    <property type="match status" value="1"/>
</dbReference>